<dbReference type="PROSITE" id="PS51866">
    <property type="entry name" value="MOP"/>
    <property type="match status" value="1"/>
</dbReference>
<dbReference type="SUPFAM" id="SSF50331">
    <property type="entry name" value="MOP-like"/>
    <property type="match status" value="1"/>
</dbReference>
<dbReference type="Pfam" id="PF12728">
    <property type="entry name" value="HTH_17"/>
    <property type="match status" value="1"/>
</dbReference>
<dbReference type="GO" id="GO:0015689">
    <property type="term" value="P:molybdate ion transport"/>
    <property type="evidence" value="ECO:0007669"/>
    <property type="project" value="InterPro"/>
</dbReference>
<dbReference type="GO" id="GO:0003677">
    <property type="term" value="F:DNA binding"/>
    <property type="evidence" value="ECO:0007669"/>
    <property type="project" value="UniProtKB-KW"/>
</dbReference>
<evidence type="ECO:0000259" key="3">
    <source>
        <dbReference type="PROSITE" id="PS51866"/>
    </source>
</evidence>
<dbReference type="AlphaFoldDB" id="A0A0L6U6M4"/>
<dbReference type="OrthoDB" id="9804758at2"/>
<evidence type="ECO:0000256" key="2">
    <source>
        <dbReference type="PROSITE-ProRule" id="PRU01213"/>
    </source>
</evidence>
<dbReference type="Proteomes" id="UP000036873">
    <property type="component" value="Unassembled WGS sequence"/>
</dbReference>
<evidence type="ECO:0000313" key="5">
    <source>
        <dbReference type="Proteomes" id="UP000036873"/>
    </source>
</evidence>
<dbReference type="InterPro" id="IPR004606">
    <property type="entry name" value="Mop_domain"/>
</dbReference>
<dbReference type="InterPro" id="IPR005116">
    <property type="entry name" value="Transp-assoc_OB_typ1"/>
</dbReference>
<dbReference type="EMBL" id="LGYO01000004">
    <property type="protein sequence ID" value="KNZ43425.1"/>
    <property type="molecule type" value="Genomic_DNA"/>
</dbReference>
<dbReference type="InterPro" id="IPR008995">
    <property type="entry name" value="Mo/tungstate-bd_C_term_dom"/>
</dbReference>
<dbReference type="STRING" id="52689.AKG39_01630"/>
<feature type="domain" description="Mop" evidence="3">
    <location>
        <begin position="109"/>
        <end position="173"/>
    </location>
</feature>
<protein>
    <submittedName>
        <fullName evidence="4">DNA-binding protein</fullName>
    </submittedName>
</protein>
<name>A0A0L6U6M4_9FIRM</name>
<dbReference type="InterPro" id="IPR010093">
    <property type="entry name" value="SinI_DNA-bd"/>
</dbReference>
<organism evidence="4 5">
    <name type="scientific">Acetobacterium bakii</name>
    <dbReference type="NCBI Taxonomy" id="52689"/>
    <lineage>
        <taxon>Bacteria</taxon>
        <taxon>Bacillati</taxon>
        <taxon>Bacillota</taxon>
        <taxon>Clostridia</taxon>
        <taxon>Eubacteriales</taxon>
        <taxon>Eubacteriaceae</taxon>
        <taxon>Acetobacterium</taxon>
    </lineage>
</organism>
<dbReference type="RefSeq" id="WP_050738614.1">
    <property type="nucleotide sequence ID" value="NZ_LGYO01000004.1"/>
</dbReference>
<dbReference type="Pfam" id="PF03459">
    <property type="entry name" value="TOBE"/>
    <property type="match status" value="1"/>
</dbReference>
<accession>A0A0L6U6M4</accession>
<evidence type="ECO:0000313" key="4">
    <source>
        <dbReference type="EMBL" id="KNZ43425.1"/>
    </source>
</evidence>
<keyword evidence="5" id="KW-1185">Reference proteome</keyword>
<dbReference type="NCBIfam" id="TIGR01764">
    <property type="entry name" value="excise"/>
    <property type="match status" value="1"/>
</dbReference>
<comment type="caution">
    <text evidence="4">The sequence shown here is derived from an EMBL/GenBank/DDBJ whole genome shotgun (WGS) entry which is preliminary data.</text>
</comment>
<dbReference type="Gene3D" id="2.40.50.100">
    <property type="match status" value="1"/>
</dbReference>
<proteinExistence type="predicted"/>
<gene>
    <name evidence="4" type="ORF">AKG39_01630</name>
</gene>
<dbReference type="InterPro" id="IPR041657">
    <property type="entry name" value="HTH_17"/>
</dbReference>
<sequence>MNEDILYTPEEIGKKLKITKNTVYEMIKRGDLDAHRLGKHLRISEAQFETYLLTSKGSENSYQAVISHEDGETIALIGDVAIHVNTELEGDVKFYIRPEDIILSTETFVSSARNNYKGVVTQIILEDSSAKVVLDIGIPITALITKKSLDEMNIKKGTPLYVVFKTMSVKVYK</sequence>
<reference evidence="5" key="1">
    <citation type="submission" date="2015-07" db="EMBL/GenBank/DDBJ databases">
        <title>Draft genome sequence of Acetobacterium bakii DSM 8293, a potential psychrophilic chemical producer through syngas fermentation.</title>
        <authorList>
            <person name="Song Y."/>
            <person name="Hwang S."/>
            <person name="Cho B.-K."/>
        </authorList>
    </citation>
    <scope>NUCLEOTIDE SEQUENCE [LARGE SCALE GENOMIC DNA]</scope>
    <source>
        <strain evidence="5">DSM 8239</strain>
    </source>
</reference>
<keyword evidence="4" id="KW-0238">DNA-binding</keyword>
<evidence type="ECO:0000256" key="1">
    <source>
        <dbReference type="ARBA" id="ARBA00022505"/>
    </source>
</evidence>
<keyword evidence="1 2" id="KW-0500">Molybdenum</keyword>